<evidence type="ECO:0008006" key="5">
    <source>
        <dbReference type="Google" id="ProtNLM"/>
    </source>
</evidence>
<protein>
    <recommendedName>
        <fullName evidence="5">Damage-inducible protein DinB</fullName>
    </recommendedName>
</protein>
<proteinExistence type="inferred from homology"/>
<comment type="similarity">
    <text evidence="1">Belongs to the DinB family.</text>
</comment>
<gene>
    <name evidence="3" type="ORF">CKO28_05200</name>
</gene>
<reference evidence="3 4" key="1">
    <citation type="journal article" date="2020" name="Microorganisms">
        <title>Osmotic Adaptation and Compatible Solute Biosynthesis of Phototrophic Bacteria as Revealed from Genome Analyses.</title>
        <authorList>
            <person name="Imhoff J.F."/>
            <person name="Rahn T."/>
            <person name="Kunzel S."/>
            <person name="Keller A."/>
            <person name="Neulinger S.C."/>
        </authorList>
    </citation>
    <scope>NUCLEOTIDE SEQUENCE [LARGE SCALE GENOMIC DNA]</scope>
    <source>
        <strain evidence="3 4">DSM 9895</strain>
    </source>
</reference>
<dbReference type="EMBL" id="NRRL01000007">
    <property type="protein sequence ID" value="MBK1667426.1"/>
    <property type="molecule type" value="Genomic_DNA"/>
</dbReference>
<sequence>MPGRLPDFQRLADYNAWANARLYDAVAALSPDALRAQRPAAFFESILGTLNHLLVTDRIWLDRFQHLPPVHGQVDERVHDDLDALRAARIAEDARIRRFVGRLGEADLDAQLAYKTSSGVPHSDPLGALLTHVFNHQTHHRGQAHALIQEAGLSPSPLDLIYYMRETG</sequence>
<evidence type="ECO:0000313" key="4">
    <source>
        <dbReference type="Proteomes" id="UP001296873"/>
    </source>
</evidence>
<evidence type="ECO:0000313" key="3">
    <source>
        <dbReference type="EMBL" id="MBK1667426.1"/>
    </source>
</evidence>
<evidence type="ECO:0000256" key="1">
    <source>
        <dbReference type="ARBA" id="ARBA00008635"/>
    </source>
</evidence>
<keyword evidence="4" id="KW-1185">Reference proteome</keyword>
<comment type="caution">
    <text evidence="3">The sequence shown here is derived from an EMBL/GenBank/DDBJ whole genome shotgun (WGS) entry which is preliminary data.</text>
</comment>
<organism evidence="3 4">
    <name type="scientific">Rhodovibrio sodomensis</name>
    <dbReference type="NCBI Taxonomy" id="1088"/>
    <lineage>
        <taxon>Bacteria</taxon>
        <taxon>Pseudomonadati</taxon>
        <taxon>Pseudomonadota</taxon>
        <taxon>Alphaproteobacteria</taxon>
        <taxon>Rhodospirillales</taxon>
        <taxon>Rhodovibrionaceae</taxon>
        <taxon>Rhodovibrio</taxon>
    </lineage>
</organism>
<name>A0ABS1DAG2_9PROT</name>
<dbReference type="SUPFAM" id="SSF109854">
    <property type="entry name" value="DinB/YfiT-like putative metalloenzymes"/>
    <property type="match status" value="1"/>
</dbReference>
<accession>A0ABS1DAG2</accession>
<dbReference type="Gene3D" id="1.20.120.450">
    <property type="entry name" value="dinb family like domain"/>
    <property type="match status" value="1"/>
</dbReference>
<dbReference type="InterPro" id="IPR034660">
    <property type="entry name" value="DinB/YfiT-like"/>
</dbReference>
<evidence type="ECO:0000256" key="2">
    <source>
        <dbReference type="ARBA" id="ARBA00022723"/>
    </source>
</evidence>
<dbReference type="RefSeq" id="WP_200339526.1">
    <property type="nucleotide sequence ID" value="NZ_NRRL01000007.1"/>
</dbReference>
<dbReference type="Proteomes" id="UP001296873">
    <property type="component" value="Unassembled WGS sequence"/>
</dbReference>
<dbReference type="Pfam" id="PF05163">
    <property type="entry name" value="DinB"/>
    <property type="match status" value="1"/>
</dbReference>
<keyword evidence="2" id="KW-0479">Metal-binding</keyword>
<dbReference type="InterPro" id="IPR007837">
    <property type="entry name" value="DinB"/>
</dbReference>
<dbReference type="PANTHER" id="PTHR37302:SF1">
    <property type="entry name" value="PROTEIN DINB"/>
    <property type="match status" value="1"/>
</dbReference>
<dbReference type="PANTHER" id="PTHR37302">
    <property type="entry name" value="SLR1116 PROTEIN"/>
    <property type="match status" value="1"/>
</dbReference>